<evidence type="ECO:0000313" key="3">
    <source>
        <dbReference type="EMBL" id="GAQ90839.1"/>
    </source>
</evidence>
<evidence type="ECO:0000313" key="4">
    <source>
        <dbReference type="Proteomes" id="UP000054558"/>
    </source>
</evidence>
<keyword evidence="4" id="KW-1185">Reference proteome</keyword>
<feature type="compositionally biased region" description="Basic and acidic residues" evidence="1">
    <location>
        <begin position="317"/>
        <end position="332"/>
    </location>
</feature>
<feature type="compositionally biased region" description="Low complexity" evidence="1">
    <location>
        <begin position="97"/>
        <end position="111"/>
    </location>
</feature>
<reference evidence="3 4" key="1">
    <citation type="journal article" date="2014" name="Nat. Commun.">
        <title>Klebsormidium flaccidum genome reveals primary factors for plant terrestrial adaptation.</title>
        <authorList>
            <person name="Hori K."/>
            <person name="Maruyama F."/>
            <person name="Fujisawa T."/>
            <person name="Togashi T."/>
            <person name="Yamamoto N."/>
            <person name="Seo M."/>
            <person name="Sato S."/>
            <person name="Yamada T."/>
            <person name="Mori H."/>
            <person name="Tajima N."/>
            <person name="Moriyama T."/>
            <person name="Ikeuchi M."/>
            <person name="Watanabe M."/>
            <person name="Wada H."/>
            <person name="Kobayashi K."/>
            <person name="Saito M."/>
            <person name="Masuda T."/>
            <person name="Sasaki-Sekimoto Y."/>
            <person name="Mashiguchi K."/>
            <person name="Awai K."/>
            <person name="Shimojima M."/>
            <person name="Masuda S."/>
            <person name="Iwai M."/>
            <person name="Nobusawa T."/>
            <person name="Narise T."/>
            <person name="Kondo S."/>
            <person name="Saito H."/>
            <person name="Sato R."/>
            <person name="Murakawa M."/>
            <person name="Ihara Y."/>
            <person name="Oshima-Yamada Y."/>
            <person name="Ohtaka K."/>
            <person name="Satoh M."/>
            <person name="Sonobe K."/>
            <person name="Ishii M."/>
            <person name="Ohtani R."/>
            <person name="Kanamori-Sato M."/>
            <person name="Honoki R."/>
            <person name="Miyazaki D."/>
            <person name="Mochizuki H."/>
            <person name="Umetsu J."/>
            <person name="Higashi K."/>
            <person name="Shibata D."/>
            <person name="Kamiya Y."/>
            <person name="Sato N."/>
            <person name="Nakamura Y."/>
            <person name="Tabata S."/>
            <person name="Ida S."/>
            <person name="Kurokawa K."/>
            <person name="Ohta H."/>
        </authorList>
    </citation>
    <scope>NUCLEOTIDE SEQUENCE [LARGE SCALE GENOMIC DNA]</scope>
    <source>
        <strain evidence="3 4">NIES-2285</strain>
    </source>
</reference>
<dbReference type="InterPro" id="IPR046347">
    <property type="entry name" value="bZIP_sf"/>
</dbReference>
<gene>
    <name evidence="3" type="ORF">KFL_006910030</name>
</gene>
<feature type="region of interest" description="Disordered" evidence="1">
    <location>
        <begin position="306"/>
        <end position="348"/>
    </location>
</feature>
<dbReference type="AlphaFoldDB" id="A0A1Y1IN04"/>
<dbReference type="Pfam" id="PF07716">
    <property type="entry name" value="bZIP_2"/>
    <property type="match status" value="1"/>
</dbReference>
<dbReference type="CDD" id="cd14686">
    <property type="entry name" value="bZIP"/>
    <property type="match status" value="1"/>
</dbReference>
<evidence type="ECO:0000259" key="2">
    <source>
        <dbReference type="SMART" id="SM00338"/>
    </source>
</evidence>
<dbReference type="Gene3D" id="1.20.5.170">
    <property type="match status" value="1"/>
</dbReference>
<evidence type="ECO:0000256" key="1">
    <source>
        <dbReference type="SAM" id="MobiDB-lite"/>
    </source>
</evidence>
<feature type="region of interest" description="Disordered" evidence="1">
    <location>
        <begin position="1"/>
        <end position="29"/>
    </location>
</feature>
<sequence length="446" mass="47417">MEDALRSLGMAPHPPGGDPGSSPVWQGGSEHGIMDASYYLDDLLRNMHGNAADGGDTAGGARGPSHLQGYGHPVQTIPMRRPSPFGMPPPQARGVSQPVPQRLVVPPRAAPSSGSDEDDSADLDMSSGRSEQTHSQSLITHRSVRSDPGLAARGGPPRSNKRGRSALGKEGRSGEEQSRLRQAGLAVQQRVRSSARVSWKDGRQGGRERGGVEMGGEQSVQEDSEEEGKKGKKGSSSGGNREAVRKYRAKKKQQAREMELELEQLRRENAVLARRAAHQAELQREVGALRALVLQLYQRLGEAPPPRLQQAAAEAAHTADSDKPTRDTEPKQPARPASPGLLPTGNSSTLANVVLGEREGRAEVPSLAAAALPDFPGTDWLAAMSAMDACQSSLTALPSTQPMGFSYQNAALLPNKSPLHSTIQEGLAFSAPAEQQDFGARFDSSD</sequence>
<accession>A0A1Y1IN04</accession>
<proteinExistence type="predicted"/>
<dbReference type="InterPro" id="IPR004827">
    <property type="entry name" value="bZIP"/>
</dbReference>
<name>A0A1Y1IN04_KLENI</name>
<protein>
    <recommendedName>
        <fullName evidence="2">BZIP domain-containing protein</fullName>
    </recommendedName>
</protein>
<dbReference type="GO" id="GO:0003700">
    <property type="term" value="F:DNA-binding transcription factor activity"/>
    <property type="evidence" value="ECO:0007669"/>
    <property type="project" value="InterPro"/>
</dbReference>
<dbReference type="Proteomes" id="UP000054558">
    <property type="component" value="Unassembled WGS sequence"/>
</dbReference>
<organism evidence="3 4">
    <name type="scientific">Klebsormidium nitens</name>
    <name type="common">Green alga</name>
    <name type="synonym">Ulothrix nitens</name>
    <dbReference type="NCBI Taxonomy" id="105231"/>
    <lineage>
        <taxon>Eukaryota</taxon>
        <taxon>Viridiplantae</taxon>
        <taxon>Streptophyta</taxon>
        <taxon>Klebsormidiophyceae</taxon>
        <taxon>Klebsormidiales</taxon>
        <taxon>Klebsormidiaceae</taxon>
        <taxon>Klebsormidium</taxon>
    </lineage>
</organism>
<feature type="compositionally biased region" description="Basic and acidic residues" evidence="1">
    <location>
        <begin position="167"/>
        <end position="179"/>
    </location>
</feature>
<dbReference type="SMART" id="SM00338">
    <property type="entry name" value="BRLZ"/>
    <property type="match status" value="1"/>
</dbReference>
<dbReference type="SUPFAM" id="SSF57959">
    <property type="entry name" value="Leucine zipper domain"/>
    <property type="match status" value="1"/>
</dbReference>
<dbReference type="EMBL" id="DF237640">
    <property type="protein sequence ID" value="GAQ90839.1"/>
    <property type="molecule type" value="Genomic_DNA"/>
</dbReference>
<feature type="compositionally biased region" description="Polar residues" evidence="1">
    <location>
        <begin position="127"/>
        <end position="140"/>
    </location>
</feature>
<feature type="region of interest" description="Disordered" evidence="1">
    <location>
        <begin position="54"/>
        <end position="260"/>
    </location>
</feature>
<feature type="compositionally biased region" description="Basic and acidic residues" evidence="1">
    <location>
        <begin position="198"/>
        <end position="211"/>
    </location>
</feature>
<feature type="domain" description="BZIP" evidence="2">
    <location>
        <begin position="224"/>
        <end position="295"/>
    </location>
</feature>